<dbReference type="PANTHER" id="PTHR43157:SF31">
    <property type="entry name" value="PHOSPHATIDYLINOSITOL-GLYCAN BIOSYNTHESIS CLASS F PROTEIN"/>
    <property type="match status" value="1"/>
</dbReference>
<evidence type="ECO:0000313" key="2">
    <source>
        <dbReference type="EMBL" id="KXN68838.1"/>
    </source>
</evidence>
<dbReference type="SUPFAM" id="SSF51735">
    <property type="entry name" value="NAD(P)-binding Rossmann-fold domains"/>
    <property type="match status" value="1"/>
</dbReference>
<dbReference type="Proteomes" id="UP000070444">
    <property type="component" value="Unassembled WGS sequence"/>
</dbReference>
<reference evidence="2 3" key="1">
    <citation type="journal article" date="2015" name="Genome Biol. Evol.">
        <title>Phylogenomic analyses indicate that early fungi evolved digesting cell walls of algal ancestors of land plants.</title>
        <authorList>
            <person name="Chang Y."/>
            <person name="Wang S."/>
            <person name="Sekimoto S."/>
            <person name="Aerts A.L."/>
            <person name="Choi C."/>
            <person name="Clum A."/>
            <person name="LaButti K.M."/>
            <person name="Lindquist E.A."/>
            <person name="Yee Ngan C."/>
            <person name="Ohm R.A."/>
            <person name="Salamov A.A."/>
            <person name="Grigoriev I.V."/>
            <person name="Spatafora J.W."/>
            <person name="Berbee M.L."/>
        </authorList>
    </citation>
    <scope>NUCLEOTIDE SEQUENCE [LARGE SCALE GENOMIC DNA]</scope>
    <source>
        <strain evidence="2 3">NRRL 28638</strain>
    </source>
</reference>
<keyword evidence="1" id="KW-0560">Oxidoreductase</keyword>
<gene>
    <name evidence="2" type="ORF">CONCODRAFT_71939</name>
</gene>
<dbReference type="AlphaFoldDB" id="A0A137P1K4"/>
<dbReference type="STRING" id="796925.A0A137P1K4"/>
<dbReference type="GO" id="GO:0016491">
    <property type="term" value="F:oxidoreductase activity"/>
    <property type="evidence" value="ECO:0007669"/>
    <property type="project" value="UniProtKB-KW"/>
</dbReference>
<evidence type="ECO:0000313" key="3">
    <source>
        <dbReference type="Proteomes" id="UP000070444"/>
    </source>
</evidence>
<dbReference type="Pfam" id="PF00106">
    <property type="entry name" value="adh_short"/>
    <property type="match status" value="1"/>
</dbReference>
<dbReference type="OrthoDB" id="191139at2759"/>
<sequence>MLLLNHNPIYSTIRDIMNFNSGMELEYTDLTGRLVLVTGEITDTCFQTCLLLTKMSCKLVLANSNKQETLQTIKKLKSLTLNDEIYYSYLNFNNFSNIKQFIQKFSNSIQRLDILINFGCYCEGFDITEDKYEFNLQWNYLGNVVLSLGLVPILKNTKGSRIINVVSNTDFKIGRIGKNIDFRQCNINNYRSTKEHSRVNYYIKLFTRSLSRKLEGISVICVNSGLQSTNFNNTIQGATGGNLISGGYYDKYGKLDQTSIQVQSDELEDELFEHTLKELIGNLDN</sequence>
<protein>
    <recommendedName>
        <fullName evidence="4">NAD(P)-binding protein</fullName>
    </recommendedName>
</protein>
<organism evidence="2 3">
    <name type="scientific">Conidiobolus coronatus (strain ATCC 28846 / CBS 209.66 / NRRL 28638)</name>
    <name type="common">Delacroixia coronata</name>
    <dbReference type="NCBI Taxonomy" id="796925"/>
    <lineage>
        <taxon>Eukaryota</taxon>
        <taxon>Fungi</taxon>
        <taxon>Fungi incertae sedis</taxon>
        <taxon>Zoopagomycota</taxon>
        <taxon>Entomophthoromycotina</taxon>
        <taxon>Entomophthoromycetes</taxon>
        <taxon>Entomophthorales</taxon>
        <taxon>Ancylistaceae</taxon>
        <taxon>Conidiobolus</taxon>
    </lineage>
</organism>
<name>A0A137P1K4_CONC2</name>
<dbReference type="PANTHER" id="PTHR43157">
    <property type="entry name" value="PHOSPHATIDYLINOSITOL-GLYCAN BIOSYNTHESIS CLASS F PROTEIN-RELATED"/>
    <property type="match status" value="1"/>
</dbReference>
<dbReference type="Gene3D" id="3.40.50.720">
    <property type="entry name" value="NAD(P)-binding Rossmann-like Domain"/>
    <property type="match status" value="1"/>
</dbReference>
<evidence type="ECO:0000256" key="1">
    <source>
        <dbReference type="ARBA" id="ARBA00023002"/>
    </source>
</evidence>
<keyword evidence="3" id="KW-1185">Reference proteome</keyword>
<accession>A0A137P1K4</accession>
<dbReference type="InterPro" id="IPR036291">
    <property type="entry name" value="NAD(P)-bd_dom_sf"/>
</dbReference>
<evidence type="ECO:0008006" key="4">
    <source>
        <dbReference type="Google" id="ProtNLM"/>
    </source>
</evidence>
<dbReference type="InterPro" id="IPR002347">
    <property type="entry name" value="SDR_fam"/>
</dbReference>
<proteinExistence type="predicted"/>
<dbReference type="EMBL" id="KQ964558">
    <property type="protein sequence ID" value="KXN68838.1"/>
    <property type="molecule type" value="Genomic_DNA"/>
</dbReference>